<dbReference type="OrthoDB" id="10321718at2759"/>
<dbReference type="InterPro" id="IPR009467">
    <property type="entry name" value="Glycolipid-bd_prot_put"/>
</dbReference>
<dbReference type="Pfam" id="PF06475">
    <property type="entry name" value="Glycolipid_bind"/>
    <property type="match status" value="1"/>
</dbReference>
<organism evidence="1 2">
    <name type="scientific">Aspergillus puulaauensis</name>
    <dbReference type="NCBI Taxonomy" id="1220207"/>
    <lineage>
        <taxon>Eukaryota</taxon>
        <taxon>Fungi</taxon>
        <taxon>Dikarya</taxon>
        <taxon>Ascomycota</taxon>
        <taxon>Pezizomycotina</taxon>
        <taxon>Eurotiomycetes</taxon>
        <taxon>Eurotiomycetidae</taxon>
        <taxon>Eurotiales</taxon>
        <taxon>Aspergillaceae</taxon>
        <taxon>Aspergillus</taxon>
    </lineage>
</organism>
<reference evidence="1" key="1">
    <citation type="submission" date="2021-01" db="EMBL/GenBank/DDBJ databases">
        <authorList>
            <consortium name="Aspergillus puulaauensis MK2 genome sequencing consortium"/>
            <person name="Kazuki M."/>
            <person name="Futagami T."/>
        </authorList>
    </citation>
    <scope>NUCLEOTIDE SEQUENCE</scope>
    <source>
        <strain evidence="1">MK2</strain>
    </source>
</reference>
<dbReference type="RefSeq" id="XP_041554316.1">
    <property type="nucleotide sequence ID" value="XM_041701430.1"/>
</dbReference>
<sequence length="203" mass="23136">MSYEYRIYRWDAQFGINGYEAVHVGRLEGVGFLACGEICITDDLYIPGANVRYAMFFDTNFEVRLVAVTHLATRETKILVSKEPGKWEDGEENAIPEFDECLYIDIAGSSFTKSPTIHRLGLDEDERVYINAISVGYSEDELYFGVDAQRYTCLELCRPELPDGSSFRFENLSAGCTEEFFTNDDGVVFCFANQFGDRLIPRR</sequence>
<dbReference type="KEGG" id="apuu:APUU_30347A"/>
<dbReference type="EMBL" id="AP024445">
    <property type="protein sequence ID" value="BCS22122.1"/>
    <property type="molecule type" value="Genomic_DNA"/>
</dbReference>
<accession>A0A7R8AKX8</accession>
<proteinExistence type="predicted"/>
<evidence type="ECO:0000313" key="2">
    <source>
        <dbReference type="Proteomes" id="UP000654913"/>
    </source>
</evidence>
<dbReference type="SUPFAM" id="SSF159275">
    <property type="entry name" value="PA1994-like"/>
    <property type="match status" value="1"/>
</dbReference>
<keyword evidence="2" id="KW-1185">Reference proteome</keyword>
<gene>
    <name evidence="1" type="ORF">APUU_30347A</name>
</gene>
<evidence type="ECO:0000313" key="1">
    <source>
        <dbReference type="EMBL" id="BCS22122.1"/>
    </source>
</evidence>
<dbReference type="Proteomes" id="UP000654913">
    <property type="component" value="Chromosome 3"/>
</dbReference>
<name>A0A7R8AKX8_9EURO</name>
<dbReference type="AlphaFoldDB" id="A0A7R8AKX8"/>
<protein>
    <submittedName>
        <fullName evidence="1">Uncharacterized protein</fullName>
    </submittedName>
</protein>
<reference evidence="1" key="2">
    <citation type="submission" date="2021-02" db="EMBL/GenBank/DDBJ databases">
        <title>Aspergillus puulaauensis MK2 genome sequence.</title>
        <authorList>
            <person name="Futagami T."/>
            <person name="Mori K."/>
            <person name="Kadooka C."/>
            <person name="Tanaka T."/>
        </authorList>
    </citation>
    <scope>NUCLEOTIDE SEQUENCE</scope>
    <source>
        <strain evidence="1">MK2</strain>
    </source>
</reference>
<dbReference type="GeneID" id="64972127"/>